<evidence type="ECO:0000256" key="1">
    <source>
        <dbReference type="SAM" id="SignalP"/>
    </source>
</evidence>
<protein>
    <recommendedName>
        <fullName evidence="3">DUF3352 domain-containing protein</fullName>
    </recommendedName>
</protein>
<organism evidence="2">
    <name type="scientific">Shewanella xiamenensis</name>
    <dbReference type="NCBI Taxonomy" id="332186"/>
    <lineage>
        <taxon>Bacteria</taxon>
        <taxon>Pseudomonadati</taxon>
        <taxon>Pseudomonadota</taxon>
        <taxon>Gammaproteobacteria</taxon>
        <taxon>Alteromonadales</taxon>
        <taxon>Shewanellaceae</taxon>
        <taxon>Shewanella</taxon>
    </lineage>
</organism>
<gene>
    <name evidence="2" type="ORF">E2650_12545</name>
</gene>
<dbReference type="OrthoDB" id="5750169at2"/>
<keyword evidence="1" id="KW-0732">Signal</keyword>
<feature type="chain" id="PRO_5043144425" description="DUF3352 domain-containing protein" evidence="1">
    <location>
        <begin position="18"/>
        <end position="578"/>
    </location>
</feature>
<dbReference type="EMBL" id="SUNE01000007">
    <property type="protein sequence ID" value="MDG5900701.1"/>
    <property type="molecule type" value="Genomic_DNA"/>
</dbReference>
<reference evidence="2" key="2">
    <citation type="submission" date="2019-04" db="EMBL/GenBank/DDBJ databases">
        <authorList>
            <person name="Zou H."/>
        </authorList>
    </citation>
    <scope>NUCLEOTIDE SEQUENCE</scope>
    <source>
        <strain evidence="2">2015oxa</strain>
    </source>
</reference>
<sequence>MKKIVIAAAIIAAGAGAYWYTQHGSSSSASANPLLDYIPADTPVFTGQLKPFPLKNYLQSISSNYQQYSTDSLAQLGDLDSPMAKFFVSIYKQYMDGMKDPTALLKTFGLPNEIKPYFYTLGVVPVLKTDINQIDAFWAVLDKAEQESGYTHEKRTLAGIDYRAYSFAEEGSTDKADLLFAHKDGILTVTFSASSIEPEVLEMALGLKKPAQSLAASGMLQEIIKTHGFMDDSISFINHVEIVKAITSQDGNMLAKQLTKFLAEEGQGEDPLAQIRTPECRTELTAIAANWPRTVGGLTAFTSTEKESHMAASFVIESKNQAILTALQKMRGFIPAHLADINSTIFSMGLGIDVNEVAPSLTAIWDDLQKPQLTCAPLAELQAELSQQSPAMLGMFTGMANGVKGLSVSLLDYKMSSQDQEPKLESLDALISLTADNPSMLFNMVKPFAPMLAELQVADNGEPTDLSPLLMLPPELNIKPMLAIKGQHLVVYSGDKGLALANKLASEKPSANGLYSMSADYGKMFTPVLTLLEMTGEPVPEELQALKDYNMRVQMSFDVNKQGLVFGSVMNSKASDKK</sequence>
<dbReference type="RefSeq" id="WP_069454351.1">
    <property type="nucleotide sequence ID" value="NZ_BLRE01000096.1"/>
</dbReference>
<feature type="signal peptide" evidence="1">
    <location>
        <begin position="1"/>
        <end position="17"/>
    </location>
</feature>
<proteinExistence type="predicted"/>
<evidence type="ECO:0008006" key="3">
    <source>
        <dbReference type="Google" id="ProtNLM"/>
    </source>
</evidence>
<dbReference type="AlphaFoldDB" id="A0A1E3UYZ3"/>
<comment type="caution">
    <text evidence="2">The sequence shown here is derived from an EMBL/GenBank/DDBJ whole genome shotgun (WGS) entry which is preliminary data.</text>
</comment>
<accession>A0A1E3UYZ3</accession>
<dbReference type="Proteomes" id="UP001152518">
    <property type="component" value="Unassembled WGS sequence"/>
</dbReference>
<name>A0A1E3UYZ3_9GAMM</name>
<reference evidence="2" key="1">
    <citation type="journal article" date="2019" name="Int J Environ Res Public Health">
        <title>Characterization of Chromosome-Mediated BlaOXA-894 in Shewanella xiamenensis Isolated from Pig Wastewater.</title>
        <authorList>
            <person name="Zou H."/>
            <person name="Zhou Z."/>
            <person name="Xia H."/>
            <person name="Zhao Q."/>
            <person name="Li X."/>
        </authorList>
    </citation>
    <scope>NUCLEOTIDE SEQUENCE</scope>
    <source>
        <strain evidence="2">2015oxa</strain>
    </source>
</reference>
<evidence type="ECO:0000313" key="2">
    <source>
        <dbReference type="EMBL" id="MDG5900701.1"/>
    </source>
</evidence>